<organism evidence="1 2">
    <name type="scientific">Mycolicibacterium brisbanense</name>
    <dbReference type="NCBI Taxonomy" id="146020"/>
    <lineage>
        <taxon>Bacteria</taxon>
        <taxon>Bacillati</taxon>
        <taxon>Actinomycetota</taxon>
        <taxon>Actinomycetes</taxon>
        <taxon>Mycobacteriales</taxon>
        <taxon>Mycobacteriaceae</taxon>
        <taxon>Mycolicibacterium</taxon>
    </lineage>
</organism>
<protein>
    <submittedName>
        <fullName evidence="1">Uncharacterized protein</fullName>
    </submittedName>
</protein>
<reference evidence="2" key="1">
    <citation type="journal article" date="2016" name="Genome Announc.">
        <title>Draft Genome Sequences of Five Rapidly Growing Mycobacterium Species, M. thermoresistibile, M. fortuitum subsp. acetamidolyticum, M. canariasense, M. brisbanense, and M. novocastrense.</title>
        <authorList>
            <person name="Katahira K."/>
            <person name="Ogura Y."/>
            <person name="Gotoh Y."/>
            <person name="Hayashi T."/>
        </authorList>
    </citation>
    <scope>NUCLEOTIDE SEQUENCE [LARGE SCALE GENOMIC DNA]</scope>
    <source>
        <strain evidence="2">JCM15654</strain>
    </source>
</reference>
<keyword evidence="2" id="KW-1185">Reference proteome</keyword>
<dbReference type="Proteomes" id="UP000069620">
    <property type="component" value="Unassembled WGS sequence"/>
</dbReference>
<proteinExistence type="predicted"/>
<gene>
    <name evidence="1" type="ORF">RMCB_3130</name>
</gene>
<evidence type="ECO:0000313" key="1">
    <source>
        <dbReference type="EMBL" id="GAS89034.1"/>
    </source>
</evidence>
<name>A0A100VZU5_9MYCO</name>
<dbReference type="AlphaFoldDB" id="A0A100VZU5"/>
<sequence length="309" mass="31668">MPIYVVNARNQRVQIPSQALSVSITGAVGGAALEVHGGPDQPVVRSSAHQALLPGLTGPVMVSVRPVGTDRFASGTVIHLAIAHDNPGDVDPVQVMFDPIDVSGDTGLTFAKLTPDGTQIDISVSAVADTPLSPLATAARTSARKITGRGPGESDGAVLIAFDTSASMRSWFADGSVVAATEIVVGVADAVGVRNVSAVLVGADVVPVTASGSAELADAVRRATPRWSAGARWSRLAPGPSRVVVCADYPTSAVRQRFPVIALSNDRRLDAAGARLPAPRPGNEATAELLAHPPVLDRITASLVEALAR</sequence>
<dbReference type="OrthoDB" id="4622925at2"/>
<accession>A0A100VZU5</accession>
<dbReference type="EMBL" id="BCSX01000024">
    <property type="protein sequence ID" value="GAS89034.1"/>
    <property type="molecule type" value="Genomic_DNA"/>
</dbReference>
<dbReference type="RefSeq" id="WP_062829463.1">
    <property type="nucleotide sequence ID" value="NZ_BCSX01000024.1"/>
</dbReference>
<evidence type="ECO:0000313" key="2">
    <source>
        <dbReference type="Proteomes" id="UP000069620"/>
    </source>
</evidence>
<comment type="caution">
    <text evidence="1">The sequence shown here is derived from an EMBL/GenBank/DDBJ whole genome shotgun (WGS) entry which is preliminary data.</text>
</comment>
<dbReference type="STRING" id="146020.RMCB_3130"/>
<reference evidence="2" key="2">
    <citation type="submission" date="2016-02" db="EMBL/GenBank/DDBJ databases">
        <title>Draft genome sequence of five rapidly growing Mycobacterium species.</title>
        <authorList>
            <person name="Katahira K."/>
            <person name="Gotou Y."/>
            <person name="Iida K."/>
            <person name="Ogura Y."/>
            <person name="Hayashi T."/>
        </authorList>
    </citation>
    <scope>NUCLEOTIDE SEQUENCE [LARGE SCALE GENOMIC DNA]</scope>
    <source>
        <strain evidence="2">JCM15654</strain>
    </source>
</reference>